<name>A0A345ZU19_9HYPH</name>
<dbReference type="EMBL" id="CP031417">
    <property type="protein sequence ID" value="AXK80416.1"/>
    <property type="molecule type" value="Genomic_DNA"/>
</dbReference>
<feature type="chain" id="PRO_5016798968" description="Novel toxin 16 domain-containing protein" evidence="1">
    <location>
        <begin position="31"/>
        <end position="120"/>
    </location>
</feature>
<evidence type="ECO:0000313" key="3">
    <source>
        <dbReference type="Proteomes" id="UP000254889"/>
    </source>
</evidence>
<sequence length="120" mass="12930">MLRVRTSLAPIALVLGALSLTVLSSTAALADCDSADLCTAGECRLRQANVHPTCDQPRSCGSIDASDKTELHNRLMINQQCLAARMNVSQCFSTSDTGHDQAIQAVRNAIATCQYKYDQK</sequence>
<accession>A0A345ZU19</accession>
<dbReference type="Proteomes" id="UP000254889">
    <property type="component" value="Chromosome"/>
</dbReference>
<dbReference type="AlphaFoldDB" id="A0A345ZU19"/>
<feature type="signal peptide" evidence="1">
    <location>
        <begin position="1"/>
        <end position="30"/>
    </location>
</feature>
<keyword evidence="1" id="KW-0732">Signal</keyword>
<protein>
    <recommendedName>
        <fullName evidence="4">Novel toxin 16 domain-containing protein</fullName>
    </recommendedName>
</protein>
<dbReference type="KEGG" id="ptaw:DW352_07745"/>
<evidence type="ECO:0008006" key="4">
    <source>
        <dbReference type="Google" id="ProtNLM"/>
    </source>
</evidence>
<keyword evidence="3" id="KW-1185">Reference proteome</keyword>
<dbReference type="OrthoDB" id="9997490at2"/>
<organism evidence="2 3">
    <name type="scientific">Pseudolabrys taiwanensis</name>
    <dbReference type="NCBI Taxonomy" id="331696"/>
    <lineage>
        <taxon>Bacteria</taxon>
        <taxon>Pseudomonadati</taxon>
        <taxon>Pseudomonadota</taxon>
        <taxon>Alphaproteobacteria</taxon>
        <taxon>Hyphomicrobiales</taxon>
        <taxon>Xanthobacteraceae</taxon>
        <taxon>Pseudolabrys</taxon>
    </lineage>
</organism>
<proteinExistence type="predicted"/>
<reference evidence="2 3" key="1">
    <citation type="submission" date="2018-07" db="EMBL/GenBank/DDBJ databases">
        <authorList>
            <person name="Quirk P.G."/>
            <person name="Krulwich T.A."/>
        </authorList>
    </citation>
    <scope>NUCLEOTIDE SEQUENCE [LARGE SCALE GENOMIC DNA]</scope>
    <source>
        <strain evidence="2 3">CC-BB4</strain>
    </source>
</reference>
<evidence type="ECO:0000256" key="1">
    <source>
        <dbReference type="SAM" id="SignalP"/>
    </source>
</evidence>
<gene>
    <name evidence="2" type="ORF">DW352_07745</name>
</gene>
<evidence type="ECO:0000313" key="2">
    <source>
        <dbReference type="EMBL" id="AXK80416.1"/>
    </source>
</evidence>
<dbReference type="RefSeq" id="WP_115690044.1">
    <property type="nucleotide sequence ID" value="NZ_CP031417.1"/>
</dbReference>